<protein>
    <recommendedName>
        <fullName evidence="5">Xylanolytic transcriptional activator regulatory domain-containing protein</fullName>
    </recommendedName>
</protein>
<evidence type="ECO:0000256" key="3">
    <source>
        <dbReference type="ARBA" id="ARBA00023242"/>
    </source>
</evidence>
<feature type="domain" description="Xylanolytic transcriptional activator regulatory" evidence="5">
    <location>
        <begin position="361"/>
        <end position="435"/>
    </location>
</feature>
<evidence type="ECO:0000259" key="5">
    <source>
        <dbReference type="SMART" id="SM00906"/>
    </source>
</evidence>
<dbReference type="InterPro" id="IPR051127">
    <property type="entry name" value="Fungal_SecMet_Regulators"/>
</dbReference>
<name>A0A9W9LEF5_9EURO</name>
<dbReference type="PANTHER" id="PTHR47424">
    <property type="entry name" value="REGULATORY PROTEIN GAL4"/>
    <property type="match status" value="1"/>
</dbReference>
<dbReference type="Pfam" id="PF04082">
    <property type="entry name" value="Fungal_trans"/>
    <property type="match status" value="1"/>
</dbReference>
<reference evidence="6" key="2">
    <citation type="journal article" date="2023" name="IMA Fungus">
        <title>Comparative genomic study of the Penicillium genus elucidates a diverse pangenome and 15 lateral gene transfer events.</title>
        <authorList>
            <person name="Petersen C."/>
            <person name="Sorensen T."/>
            <person name="Nielsen M.R."/>
            <person name="Sondergaard T.E."/>
            <person name="Sorensen J.L."/>
            <person name="Fitzpatrick D.A."/>
            <person name="Frisvad J.C."/>
            <person name="Nielsen K.L."/>
        </authorList>
    </citation>
    <scope>NUCLEOTIDE SEQUENCE</scope>
    <source>
        <strain evidence="6">IBT 21917</strain>
    </source>
</reference>
<keyword evidence="2" id="KW-0804">Transcription</keyword>
<organism evidence="6 7">
    <name type="scientific">Penicillium capsulatum</name>
    <dbReference type="NCBI Taxonomy" id="69766"/>
    <lineage>
        <taxon>Eukaryota</taxon>
        <taxon>Fungi</taxon>
        <taxon>Dikarya</taxon>
        <taxon>Ascomycota</taxon>
        <taxon>Pezizomycotina</taxon>
        <taxon>Eurotiomycetes</taxon>
        <taxon>Eurotiomycetidae</taxon>
        <taxon>Eurotiales</taxon>
        <taxon>Aspergillaceae</taxon>
        <taxon>Penicillium</taxon>
    </lineage>
</organism>
<feature type="region of interest" description="Disordered" evidence="4">
    <location>
        <begin position="112"/>
        <end position="146"/>
    </location>
</feature>
<sequence>MWIFLCDRHDHLFDSIASYPVQNIQKVQKYPNKRDRVGRGPVTPDIDGPTTALRTQLQQFTTPRYARKFESFGLENPESLSRMSQAQDPICKTCQARDIPCEYRDFIRHRRRKHEYHDPRDEGPTRPRQVSPAIGPVSPRRSSSVMQNFPNSVSATHMASPSCQVQLYYGPTSHFALMQHIYRGLIPRHPEPSGGVDEASAGLDLFSFRRIFFGTPDTNEPSKTVPGDMSAMFLPYELAKLFLSRFLTSLYHMMPHRSKEYLESCLEHLYNPNLQNQLDTLTQAIVLLSAATGSLGTEYFAWGDILFDRVKSSLTSFDDVVNLQTVQISVLMISFRTRLGIPLLTNGYANFQNEQGRPNSAFLHLGTAARKALAAGLHKDVPHDNIETADTIEERRVTFWSLYAFETWFCFHAGRPSSLSLNDVAIEYAQNPFNRLLVQLCKAISRSTNEIYRQRHNSLLHMWRVARSIASDLQSLEATAQEVLGFGLDINTRDPSLGQKGFITSDNGPSEIPSWLNEACSHALAAARKTIHHLSEASRISDLVRQLRYHGYFMGSSAFTLIYGFLHDSAAAPAHLPWVYAALQSLTSMRAGDPITSSIAAIQTTLRNINPSYEWVPSSDAAGTFQSHSGGAMSAYQIPDVMNDTSFMAAPPSKGNILQPEGPETGGSNGSGEDLLDFTQSNMGWNLDFSTMDLEAFFSVYQPVEASQ</sequence>
<reference evidence="6" key="1">
    <citation type="submission" date="2022-11" db="EMBL/GenBank/DDBJ databases">
        <authorList>
            <person name="Petersen C."/>
        </authorList>
    </citation>
    <scope>NUCLEOTIDE SEQUENCE</scope>
    <source>
        <strain evidence="6">IBT 21917</strain>
    </source>
</reference>
<evidence type="ECO:0000256" key="1">
    <source>
        <dbReference type="ARBA" id="ARBA00023015"/>
    </source>
</evidence>
<dbReference type="EMBL" id="JAPQKO010000008">
    <property type="protein sequence ID" value="KAJ5151569.1"/>
    <property type="molecule type" value="Genomic_DNA"/>
</dbReference>
<dbReference type="GO" id="GO:0000435">
    <property type="term" value="P:positive regulation of transcription from RNA polymerase II promoter by galactose"/>
    <property type="evidence" value="ECO:0007669"/>
    <property type="project" value="TreeGrafter"/>
</dbReference>
<evidence type="ECO:0000256" key="4">
    <source>
        <dbReference type="SAM" id="MobiDB-lite"/>
    </source>
</evidence>
<comment type="caution">
    <text evidence="6">The sequence shown here is derived from an EMBL/GenBank/DDBJ whole genome shotgun (WGS) entry which is preliminary data.</text>
</comment>
<dbReference type="CDD" id="cd12148">
    <property type="entry name" value="fungal_TF_MHR"/>
    <property type="match status" value="1"/>
</dbReference>
<evidence type="ECO:0000313" key="6">
    <source>
        <dbReference type="EMBL" id="KAJ5151569.1"/>
    </source>
</evidence>
<gene>
    <name evidence="6" type="ORF">N7492_009864</name>
</gene>
<dbReference type="SMART" id="SM00906">
    <property type="entry name" value="Fungal_trans"/>
    <property type="match status" value="1"/>
</dbReference>
<keyword evidence="7" id="KW-1185">Reference proteome</keyword>
<feature type="compositionally biased region" description="Basic and acidic residues" evidence="4">
    <location>
        <begin position="115"/>
        <end position="125"/>
    </location>
</feature>
<dbReference type="GO" id="GO:0000978">
    <property type="term" value="F:RNA polymerase II cis-regulatory region sequence-specific DNA binding"/>
    <property type="evidence" value="ECO:0007669"/>
    <property type="project" value="TreeGrafter"/>
</dbReference>
<evidence type="ECO:0000256" key="2">
    <source>
        <dbReference type="ARBA" id="ARBA00023163"/>
    </source>
</evidence>
<evidence type="ECO:0000313" key="7">
    <source>
        <dbReference type="Proteomes" id="UP001146351"/>
    </source>
</evidence>
<dbReference type="GO" id="GO:0008270">
    <property type="term" value="F:zinc ion binding"/>
    <property type="evidence" value="ECO:0007669"/>
    <property type="project" value="InterPro"/>
</dbReference>
<proteinExistence type="predicted"/>
<dbReference type="InterPro" id="IPR007219">
    <property type="entry name" value="XnlR_reg_dom"/>
</dbReference>
<feature type="region of interest" description="Disordered" evidence="4">
    <location>
        <begin position="649"/>
        <end position="677"/>
    </location>
</feature>
<dbReference type="AlphaFoldDB" id="A0A9W9LEF5"/>
<keyword evidence="3" id="KW-0539">Nucleus</keyword>
<dbReference type="GO" id="GO:0000981">
    <property type="term" value="F:DNA-binding transcription factor activity, RNA polymerase II-specific"/>
    <property type="evidence" value="ECO:0007669"/>
    <property type="project" value="TreeGrafter"/>
</dbReference>
<dbReference type="GO" id="GO:0005634">
    <property type="term" value="C:nucleus"/>
    <property type="evidence" value="ECO:0007669"/>
    <property type="project" value="TreeGrafter"/>
</dbReference>
<keyword evidence="1" id="KW-0805">Transcription regulation</keyword>
<dbReference type="PANTHER" id="PTHR47424:SF15">
    <property type="entry name" value="ZN(II)2CYS6 TRANSCRIPTION FACTOR (EUROFUNG)"/>
    <property type="match status" value="1"/>
</dbReference>
<dbReference type="OrthoDB" id="2123952at2759"/>
<dbReference type="GO" id="GO:0006351">
    <property type="term" value="P:DNA-templated transcription"/>
    <property type="evidence" value="ECO:0007669"/>
    <property type="project" value="InterPro"/>
</dbReference>
<dbReference type="Proteomes" id="UP001146351">
    <property type="component" value="Unassembled WGS sequence"/>
</dbReference>
<accession>A0A9W9LEF5</accession>